<gene>
    <name evidence="2" type="ORF">EAH76_18295</name>
</gene>
<evidence type="ECO:0000256" key="1">
    <source>
        <dbReference type="SAM" id="Phobius"/>
    </source>
</evidence>
<evidence type="ECO:0000313" key="2">
    <source>
        <dbReference type="EMBL" id="TPG49817.1"/>
    </source>
</evidence>
<protein>
    <submittedName>
        <fullName evidence="2">Uncharacterized protein</fullName>
    </submittedName>
</protein>
<keyword evidence="1" id="KW-0812">Transmembrane</keyword>
<keyword evidence="1" id="KW-1133">Transmembrane helix</keyword>
<proteinExistence type="predicted"/>
<reference evidence="2 3" key="1">
    <citation type="journal article" date="2019" name="Environ. Microbiol.">
        <title>Species interactions and distinct microbial communities in high Arctic permafrost affected cryosols are associated with the CH4 and CO2 gas fluxes.</title>
        <authorList>
            <person name="Altshuler I."/>
            <person name="Hamel J."/>
            <person name="Turney S."/>
            <person name="Magnuson E."/>
            <person name="Levesque R."/>
            <person name="Greer C."/>
            <person name="Whyte L.G."/>
        </authorList>
    </citation>
    <scope>NUCLEOTIDE SEQUENCE [LARGE SCALE GENOMIC DNA]</scope>
    <source>
        <strain evidence="2 3">E6.1</strain>
    </source>
</reference>
<accession>A0A502FJX5</accession>
<dbReference type="EMBL" id="RCZC01000006">
    <property type="protein sequence ID" value="TPG49817.1"/>
    <property type="molecule type" value="Genomic_DNA"/>
</dbReference>
<dbReference type="AlphaFoldDB" id="A0A502FJX5"/>
<keyword evidence="3" id="KW-1185">Reference proteome</keyword>
<name>A0A502FJX5_9SPHN</name>
<keyword evidence="1" id="KW-0472">Membrane</keyword>
<sequence>MSLSILIMYAVAVLFSVIGAGLLLSLTRPSAPGKVYAFRMIGIMALSLGIVLFMSASAMWRWSVAA</sequence>
<dbReference type="RefSeq" id="WP_140851712.1">
    <property type="nucleotide sequence ID" value="NZ_RCZC01000006.1"/>
</dbReference>
<dbReference type="Proteomes" id="UP000319931">
    <property type="component" value="Unassembled WGS sequence"/>
</dbReference>
<comment type="caution">
    <text evidence="2">The sequence shown here is derived from an EMBL/GenBank/DDBJ whole genome shotgun (WGS) entry which is preliminary data.</text>
</comment>
<feature type="transmembrane region" description="Helical" evidence="1">
    <location>
        <begin position="36"/>
        <end position="60"/>
    </location>
</feature>
<organism evidence="2 3">
    <name type="scientific">Sphingomonas glacialis</name>
    <dbReference type="NCBI Taxonomy" id="658225"/>
    <lineage>
        <taxon>Bacteria</taxon>
        <taxon>Pseudomonadati</taxon>
        <taxon>Pseudomonadota</taxon>
        <taxon>Alphaproteobacteria</taxon>
        <taxon>Sphingomonadales</taxon>
        <taxon>Sphingomonadaceae</taxon>
        <taxon>Sphingomonas</taxon>
    </lineage>
</organism>
<feature type="transmembrane region" description="Helical" evidence="1">
    <location>
        <begin position="6"/>
        <end position="24"/>
    </location>
</feature>
<evidence type="ECO:0000313" key="3">
    <source>
        <dbReference type="Proteomes" id="UP000319931"/>
    </source>
</evidence>
<dbReference type="OrthoDB" id="7573243at2"/>